<gene>
    <name evidence="1" type="ORF">ElyMa_003971900</name>
</gene>
<evidence type="ECO:0000313" key="1">
    <source>
        <dbReference type="EMBL" id="GFR77561.1"/>
    </source>
</evidence>
<comment type="caution">
    <text evidence="1">The sequence shown here is derived from an EMBL/GenBank/DDBJ whole genome shotgun (WGS) entry which is preliminary data.</text>
</comment>
<name>A0AAV4FXA0_9GAST</name>
<accession>A0AAV4FXA0</accession>
<proteinExistence type="predicted"/>
<organism evidence="1 2">
    <name type="scientific">Elysia marginata</name>
    <dbReference type="NCBI Taxonomy" id="1093978"/>
    <lineage>
        <taxon>Eukaryota</taxon>
        <taxon>Metazoa</taxon>
        <taxon>Spiralia</taxon>
        <taxon>Lophotrochozoa</taxon>
        <taxon>Mollusca</taxon>
        <taxon>Gastropoda</taxon>
        <taxon>Heterobranchia</taxon>
        <taxon>Euthyneura</taxon>
        <taxon>Panpulmonata</taxon>
        <taxon>Sacoglossa</taxon>
        <taxon>Placobranchoidea</taxon>
        <taxon>Plakobranchidae</taxon>
        <taxon>Elysia</taxon>
    </lineage>
</organism>
<dbReference type="Proteomes" id="UP000762676">
    <property type="component" value="Unassembled WGS sequence"/>
</dbReference>
<dbReference type="AlphaFoldDB" id="A0AAV4FXA0"/>
<sequence length="289" mass="33774">MIRSLYKRTLQLQIMTRKKLNNFTITYLISSRQTKHERTNVWSSATSTLKSARKERKEFSVLLDLETERTADPCYLNFAKKMHHLFTTNTWMEQKESARHIWTSPGDRCRNQIDFDLCNRMCRSSIQNLSNKKCQQIKELKKPSGKVHLRIKDKDGKLLHDADILNSWTQYIGKDLFNDERPEQPRIDVSDNLGEITTPEVVKAIPDLARNKSPSEDVYQQNYFKPWGHLEKRKSPPCEYRLQGAIEKSGILINGVKINKIRYAEDTVILAETEKQLQAMLDRSVDKCK</sequence>
<dbReference type="EMBL" id="BMAT01008081">
    <property type="protein sequence ID" value="GFR77561.1"/>
    <property type="molecule type" value="Genomic_DNA"/>
</dbReference>
<evidence type="ECO:0000313" key="2">
    <source>
        <dbReference type="Proteomes" id="UP000762676"/>
    </source>
</evidence>
<reference evidence="1 2" key="1">
    <citation type="journal article" date="2021" name="Elife">
        <title>Chloroplast acquisition without the gene transfer in kleptoplastic sea slugs, Plakobranchus ocellatus.</title>
        <authorList>
            <person name="Maeda T."/>
            <person name="Takahashi S."/>
            <person name="Yoshida T."/>
            <person name="Shimamura S."/>
            <person name="Takaki Y."/>
            <person name="Nagai Y."/>
            <person name="Toyoda A."/>
            <person name="Suzuki Y."/>
            <person name="Arimoto A."/>
            <person name="Ishii H."/>
            <person name="Satoh N."/>
            <person name="Nishiyama T."/>
            <person name="Hasebe M."/>
            <person name="Maruyama T."/>
            <person name="Minagawa J."/>
            <person name="Obokata J."/>
            <person name="Shigenobu S."/>
        </authorList>
    </citation>
    <scope>NUCLEOTIDE SEQUENCE [LARGE SCALE GENOMIC DNA]</scope>
</reference>
<keyword evidence="2" id="KW-1185">Reference proteome</keyword>
<protein>
    <submittedName>
        <fullName evidence="1">Craniofacial development protein 2-like</fullName>
    </submittedName>
</protein>